<dbReference type="GO" id="GO:0043190">
    <property type="term" value="C:ATP-binding cassette (ABC) transporter complex"/>
    <property type="evidence" value="ECO:0007669"/>
    <property type="project" value="InterPro"/>
</dbReference>
<dbReference type="InterPro" id="IPR030678">
    <property type="entry name" value="Peptide/Ni-bd"/>
</dbReference>
<dbReference type="CDD" id="cd08497">
    <property type="entry name" value="MbnE-like"/>
    <property type="match status" value="1"/>
</dbReference>
<keyword evidence="6" id="KW-1185">Reference proteome</keyword>
<dbReference type="Pfam" id="PF00496">
    <property type="entry name" value="SBP_bac_5"/>
    <property type="match status" value="1"/>
</dbReference>
<comment type="subcellular location">
    <subcellularLocation>
        <location evidence="1">Periplasm</location>
    </subcellularLocation>
</comment>
<dbReference type="GO" id="GO:1904680">
    <property type="term" value="F:peptide transmembrane transporter activity"/>
    <property type="evidence" value="ECO:0007669"/>
    <property type="project" value="TreeGrafter"/>
</dbReference>
<evidence type="ECO:0000313" key="5">
    <source>
        <dbReference type="EMBL" id="GLK68756.1"/>
    </source>
</evidence>
<reference evidence="5" key="2">
    <citation type="submission" date="2023-01" db="EMBL/GenBank/DDBJ databases">
        <authorList>
            <person name="Sun Q."/>
            <person name="Evtushenko L."/>
        </authorList>
    </citation>
    <scope>NUCLEOTIDE SEQUENCE</scope>
    <source>
        <strain evidence="5">VKM B-2347</strain>
    </source>
</reference>
<dbReference type="Proteomes" id="UP001143372">
    <property type="component" value="Unassembled WGS sequence"/>
</dbReference>
<keyword evidence="3" id="KW-0732">Signal</keyword>
<dbReference type="InterPro" id="IPR039424">
    <property type="entry name" value="SBP_5"/>
</dbReference>
<gene>
    <name evidence="5" type="ORF">GCM10008179_23940</name>
</gene>
<dbReference type="EMBL" id="BSFI01000008">
    <property type="protein sequence ID" value="GLK68756.1"/>
    <property type="molecule type" value="Genomic_DNA"/>
</dbReference>
<dbReference type="PANTHER" id="PTHR30290:SF64">
    <property type="entry name" value="ABC TRANSPORTER PERIPLASMIC BINDING PROTEIN"/>
    <property type="match status" value="1"/>
</dbReference>
<proteinExistence type="inferred from homology"/>
<dbReference type="Gene3D" id="3.10.105.10">
    <property type="entry name" value="Dipeptide-binding Protein, Domain 3"/>
    <property type="match status" value="1"/>
</dbReference>
<dbReference type="SUPFAM" id="SSF53850">
    <property type="entry name" value="Periplasmic binding protein-like II"/>
    <property type="match status" value="1"/>
</dbReference>
<evidence type="ECO:0000256" key="1">
    <source>
        <dbReference type="ARBA" id="ARBA00004418"/>
    </source>
</evidence>
<dbReference type="PROSITE" id="PS51318">
    <property type="entry name" value="TAT"/>
    <property type="match status" value="1"/>
</dbReference>
<dbReference type="InterPro" id="IPR000914">
    <property type="entry name" value="SBP_5_dom"/>
</dbReference>
<reference evidence="5" key="1">
    <citation type="journal article" date="2014" name="Int. J. Syst. Evol. Microbiol.">
        <title>Complete genome sequence of Corynebacterium casei LMG S-19264T (=DSM 44701T), isolated from a smear-ripened cheese.</title>
        <authorList>
            <consortium name="US DOE Joint Genome Institute (JGI-PGF)"/>
            <person name="Walter F."/>
            <person name="Albersmeier A."/>
            <person name="Kalinowski J."/>
            <person name="Ruckert C."/>
        </authorList>
    </citation>
    <scope>NUCLEOTIDE SEQUENCE</scope>
    <source>
        <strain evidence="5">VKM B-2347</strain>
    </source>
</reference>
<evidence type="ECO:0000256" key="2">
    <source>
        <dbReference type="ARBA" id="ARBA00005695"/>
    </source>
</evidence>
<feature type="domain" description="Solute-binding protein family 5" evidence="4">
    <location>
        <begin position="138"/>
        <end position="542"/>
    </location>
</feature>
<accession>A0A9W6MW92</accession>
<dbReference type="GO" id="GO:0015833">
    <property type="term" value="P:peptide transport"/>
    <property type="evidence" value="ECO:0007669"/>
    <property type="project" value="TreeGrafter"/>
</dbReference>
<evidence type="ECO:0000259" key="4">
    <source>
        <dbReference type="Pfam" id="PF00496"/>
    </source>
</evidence>
<dbReference type="PANTHER" id="PTHR30290">
    <property type="entry name" value="PERIPLASMIC BINDING COMPONENT OF ABC TRANSPORTER"/>
    <property type="match status" value="1"/>
</dbReference>
<name>A0A9W6MW92_9HYPH</name>
<evidence type="ECO:0000313" key="6">
    <source>
        <dbReference type="Proteomes" id="UP001143372"/>
    </source>
</evidence>
<dbReference type="Gene3D" id="3.40.190.10">
    <property type="entry name" value="Periplasmic binding protein-like II"/>
    <property type="match status" value="1"/>
</dbReference>
<dbReference type="GO" id="GO:0030288">
    <property type="term" value="C:outer membrane-bounded periplasmic space"/>
    <property type="evidence" value="ECO:0007669"/>
    <property type="project" value="TreeGrafter"/>
</dbReference>
<dbReference type="GO" id="GO:0042884">
    <property type="term" value="P:microcin transport"/>
    <property type="evidence" value="ECO:0007669"/>
    <property type="project" value="TreeGrafter"/>
</dbReference>
<comment type="caution">
    <text evidence="5">The sequence shown here is derived from an EMBL/GenBank/DDBJ whole genome shotgun (WGS) entry which is preliminary data.</text>
</comment>
<protein>
    <submittedName>
        <fullName evidence="5">ABC transporter substrate-binding protein</fullName>
    </submittedName>
</protein>
<dbReference type="PIRSF" id="PIRSF002741">
    <property type="entry name" value="MppA"/>
    <property type="match status" value="1"/>
</dbReference>
<dbReference type="RefSeq" id="WP_271168975.1">
    <property type="nucleotide sequence ID" value="NZ_BSFI01000008.1"/>
</dbReference>
<dbReference type="AlphaFoldDB" id="A0A9W6MW92"/>
<dbReference type="InterPro" id="IPR006311">
    <property type="entry name" value="TAT_signal"/>
</dbReference>
<organism evidence="5 6">
    <name type="scientific">Hansschlegelia plantiphila</name>
    <dbReference type="NCBI Taxonomy" id="374655"/>
    <lineage>
        <taxon>Bacteria</taxon>
        <taxon>Pseudomonadati</taxon>
        <taxon>Pseudomonadota</taxon>
        <taxon>Alphaproteobacteria</taxon>
        <taxon>Hyphomicrobiales</taxon>
        <taxon>Methylopilaceae</taxon>
        <taxon>Hansschlegelia</taxon>
    </lineage>
</organism>
<comment type="similarity">
    <text evidence="2">Belongs to the bacterial solute-binding protein 5 family.</text>
</comment>
<evidence type="ECO:0000256" key="3">
    <source>
        <dbReference type="ARBA" id="ARBA00022729"/>
    </source>
</evidence>
<sequence length="644" mass="71806">MKRPADLRESRILTRRQTLVYAGAAAAAGLFAPRVARAQEGAPTAVDGDSKTFGPERHGLSAFGDLKYAPDFKSFDYVRPDAPKAGTFSQIPPNRELNQSFSTFNTLNAYILKGDGAQGMGLTFDTLMARANDEPDALYGLLARSVAVSGDGLAYRFRLRPEARFHDGSRLGPEDVKWSFETLKTKGHPLVAQAIRDLDRVDVEGDDTVVLRLSPKRTRDLPLTLAALPIFSKAYYSTKPFDASTLEPPLGSSAYKIGRFEQGRFIEFDRVEDYWAKDLAVNVGQANFDKVRFEFFRDRDVGFEAFKARAYLFREEFTSRTWATGYDFPGVRDKKVIRETLPDLTPSGGQGWFFNLRRKKFQDPRVREALNLAFDFEWMNRNLMFGAYKRTVSVFQGAPEMMASGVAQGAELALLEPFRGRVPDEVFGEPHVPPVSDGSGQDRTLLRQAQKLLRDAGYVAKDGRATNADGEALTIEFLEFDPGLDPHVSAFIKNLKVLGIEANIRQVDAAQYQQRMNAFDYDVVSQRMSMSATPGEGLRQVYSSESATLPGSQNVSGIADPAVDALVEAIVAAQSRDDLDVAARALDRVLRALRNWVPAWYKDSHTLAYWDAYGHPPEKPRYVRGAPETWWWDADKAEKAGVKA</sequence>